<evidence type="ECO:0000256" key="6">
    <source>
        <dbReference type="SAM" id="MobiDB-lite"/>
    </source>
</evidence>
<evidence type="ECO:0000313" key="10">
    <source>
        <dbReference type="Proteomes" id="UP000011083"/>
    </source>
</evidence>
<evidence type="ECO:0000256" key="3">
    <source>
        <dbReference type="ARBA" id="ARBA00022448"/>
    </source>
</evidence>
<dbReference type="GO" id="GO:0032456">
    <property type="term" value="P:endocytic recycling"/>
    <property type="evidence" value="ECO:0007669"/>
    <property type="project" value="TreeGrafter"/>
</dbReference>
<dbReference type="GO" id="GO:0005829">
    <property type="term" value="C:cytosol"/>
    <property type="evidence" value="ECO:0007669"/>
    <property type="project" value="GOC"/>
</dbReference>
<dbReference type="AlphaFoldDB" id="L8HFG7"/>
<name>L8HFG7_ACACF</name>
<dbReference type="GO" id="GO:0000938">
    <property type="term" value="C:GARP complex"/>
    <property type="evidence" value="ECO:0007669"/>
    <property type="project" value="TreeGrafter"/>
</dbReference>
<feature type="domain" description="Vps52 C-terminal" evidence="8">
    <location>
        <begin position="479"/>
        <end position="665"/>
    </location>
</feature>
<dbReference type="RefSeq" id="XP_004353438.1">
    <property type="nucleotide sequence ID" value="XM_004353386.1"/>
</dbReference>
<dbReference type="InterPro" id="IPR048319">
    <property type="entry name" value="Vps52_CC"/>
</dbReference>
<dbReference type="STRING" id="1257118.L8HFG7"/>
<dbReference type="Proteomes" id="UP000011083">
    <property type="component" value="Unassembled WGS sequence"/>
</dbReference>
<keyword evidence="5" id="KW-0333">Golgi apparatus</keyword>
<dbReference type="GO" id="GO:0019905">
    <property type="term" value="F:syntaxin binding"/>
    <property type="evidence" value="ECO:0007669"/>
    <property type="project" value="TreeGrafter"/>
</dbReference>
<evidence type="ECO:0000256" key="2">
    <source>
        <dbReference type="ARBA" id="ARBA00008180"/>
    </source>
</evidence>
<reference evidence="9 10" key="1">
    <citation type="journal article" date="2013" name="Genome Biol.">
        <title>Genome of Acanthamoeba castellanii highlights extensive lateral gene transfer and early evolution of tyrosine kinase signaling.</title>
        <authorList>
            <person name="Clarke M."/>
            <person name="Lohan A.J."/>
            <person name="Liu B."/>
            <person name="Lagkouvardos I."/>
            <person name="Roy S."/>
            <person name="Zafar N."/>
            <person name="Bertelli C."/>
            <person name="Schilde C."/>
            <person name="Kianianmomeni A."/>
            <person name="Burglin T.R."/>
            <person name="Frech C."/>
            <person name="Turcotte B."/>
            <person name="Kopec K.O."/>
            <person name="Synnott J.M."/>
            <person name="Choo C."/>
            <person name="Paponov I."/>
            <person name="Finkler A."/>
            <person name="Soon Heng Tan C."/>
            <person name="Hutchins A.P."/>
            <person name="Weinmeier T."/>
            <person name="Rattei T."/>
            <person name="Chu J.S."/>
            <person name="Gimenez G."/>
            <person name="Irimia M."/>
            <person name="Rigden D.J."/>
            <person name="Fitzpatrick D.A."/>
            <person name="Lorenzo-Morales J."/>
            <person name="Bateman A."/>
            <person name="Chiu C.H."/>
            <person name="Tang P."/>
            <person name="Hegemann P."/>
            <person name="Fromm H."/>
            <person name="Raoult D."/>
            <person name="Greub G."/>
            <person name="Miranda-Saavedra D."/>
            <person name="Chen N."/>
            <person name="Nash P."/>
            <person name="Ginger M.L."/>
            <person name="Horn M."/>
            <person name="Schaap P."/>
            <person name="Caler L."/>
            <person name="Loftus B."/>
        </authorList>
    </citation>
    <scope>NUCLEOTIDE SEQUENCE [LARGE SCALE GENOMIC DNA]</scope>
    <source>
        <strain evidence="9 10">Neff</strain>
    </source>
</reference>
<feature type="region of interest" description="Disordered" evidence="6">
    <location>
        <begin position="1"/>
        <end position="62"/>
    </location>
</feature>
<dbReference type="OrthoDB" id="19482at2759"/>
<dbReference type="GO" id="GO:0006896">
    <property type="term" value="P:Golgi to vacuole transport"/>
    <property type="evidence" value="ECO:0007669"/>
    <property type="project" value="TreeGrafter"/>
</dbReference>
<accession>L8HFG7</accession>
<feature type="compositionally biased region" description="Polar residues" evidence="6">
    <location>
        <begin position="39"/>
        <end position="48"/>
    </location>
</feature>
<dbReference type="GO" id="GO:0042147">
    <property type="term" value="P:retrograde transport, endosome to Golgi"/>
    <property type="evidence" value="ECO:0007669"/>
    <property type="project" value="TreeGrafter"/>
</dbReference>
<evidence type="ECO:0000259" key="7">
    <source>
        <dbReference type="Pfam" id="PF04129"/>
    </source>
</evidence>
<comment type="subcellular location">
    <subcellularLocation>
        <location evidence="1">Golgi apparatus</location>
        <location evidence="1">trans-Golgi network</location>
    </subcellularLocation>
</comment>
<evidence type="ECO:0000256" key="5">
    <source>
        <dbReference type="ARBA" id="ARBA00023034"/>
    </source>
</evidence>
<feature type="domain" description="Vps52 coiled-coil" evidence="7">
    <location>
        <begin position="139"/>
        <end position="311"/>
    </location>
</feature>
<comment type="similarity">
    <text evidence="2">Belongs to the VPS52 family.</text>
</comment>
<dbReference type="PANTHER" id="PTHR14190">
    <property type="entry name" value="SUPPRESSOR OF ACTIN MUTATIONS 2/VACUOLAR PROTEIN SORTING 52"/>
    <property type="match status" value="1"/>
</dbReference>
<dbReference type="GO" id="GO:0015031">
    <property type="term" value="P:protein transport"/>
    <property type="evidence" value="ECO:0007669"/>
    <property type="project" value="UniProtKB-KW"/>
</dbReference>
<dbReference type="OMA" id="IHVVMVE"/>
<evidence type="ECO:0000259" key="8">
    <source>
        <dbReference type="Pfam" id="PF20655"/>
    </source>
</evidence>
<keyword evidence="10" id="KW-1185">Reference proteome</keyword>
<dbReference type="EMBL" id="KB007842">
    <property type="protein sequence ID" value="ELR23910.1"/>
    <property type="molecule type" value="Genomic_DNA"/>
</dbReference>
<evidence type="ECO:0000256" key="1">
    <source>
        <dbReference type="ARBA" id="ARBA00004601"/>
    </source>
</evidence>
<evidence type="ECO:0000256" key="4">
    <source>
        <dbReference type="ARBA" id="ARBA00022927"/>
    </source>
</evidence>
<sequence>MMERKRLEGGVQEKLSAEDLKKRDSLLGHGASNGGGSQPGRNSPTQSTGHGGRARRPRTKSQVDHVLGTDTIEECLEELDRGLDLTNDEFDFEEIDELIDKFQQDERVKEALNQGVNLREYTAQTEAELYKTERESVEDYIAESKNFLTLLSTISTCDEVLQRMESMLSGFQADLGNISEEIKYLQEQSSSMSVKLRNRKAVETKLSAFIEDIMLPKNLVNNICATEVNEAYIAYLTKLNEKMEYAASADHSQVVAFKEMSPHLESLRVKAVAKIRDFLLQRIYALRKPNTNVQIMQQSTLVKYKYLFHFIATYAPDVALEVSRNYADTMSKIFTAHFKNYIQALAKLAYSTAKRGDLIGVPEEQRKTSGWLGSSAKVDIKQQVNVFSLGDRAQILQQIDSPSIVPHVALQTNQKIIFEELYRSYHHLLLDTITHECAFQSDFFGQAHTATPVAPPSLPPSLVAHSNPARGSSSGVLSREELFDEIFGKSLILFSEHLATHLLNSYDAVGLMLMVRMAHQFTNLMSKNRKLTIIHLEKYFVGSRLQLQERLATILAMNTDSLISAPIPRLNVQTTHPHYITLRFAEFSATRCVIFDGVEAEWWQMGGVAEACAGLRRAMGDLLTRMATLHSSKKNQTVFLINNYDLILKVLHEFNIQSEEVIKFSALCDEQITSFVDQELTHHYGRMIKFVETVKAKLAQTASPREINVDKDMCEKLIEDFGATWKAVFVQLSGEVMNFSNFIKGAEILRRVLMELAVLYKSFSDIVKTYHKDLSKNLVPDPTLTYEIKKYSRSFD</sequence>
<evidence type="ECO:0000313" key="9">
    <source>
        <dbReference type="EMBL" id="ELR23910.1"/>
    </source>
</evidence>
<dbReference type="KEGG" id="acan:ACA1_074770"/>
<feature type="domain" description="Vps52 C-terminal" evidence="8">
    <location>
        <begin position="328"/>
        <end position="445"/>
    </location>
</feature>
<dbReference type="Pfam" id="PF04129">
    <property type="entry name" value="Vps52_CC"/>
    <property type="match status" value="1"/>
</dbReference>
<keyword evidence="3" id="KW-0813">Transport</keyword>
<feature type="compositionally biased region" description="Basic and acidic residues" evidence="6">
    <location>
        <begin position="15"/>
        <end position="26"/>
    </location>
</feature>
<keyword evidence="4" id="KW-0653">Protein transport</keyword>
<organism evidence="9 10">
    <name type="scientific">Acanthamoeba castellanii (strain ATCC 30010 / Neff)</name>
    <dbReference type="NCBI Taxonomy" id="1257118"/>
    <lineage>
        <taxon>Eukaryota</taxon>
        <taxon>Amoebozoa</taxon>
        <taxon>Discosea</taxon>
        <taxon>Longamoebia</taxon>
        <taxon>Centramoebida</taxon>
        <taxon>Acanthamoebidae</taxon>
        <taxon>Acanthamoeba</taxon>
    </lineage>
</organism>
<gene>
    <name evidence="9" type="ORF">ACA1_074770</name>
</gene>
<dbReference type="PANTHER" id="PTHR14190:SF7">
    <property type="entry name" value="VACUOLAR PROTEIN SORTING-ASSOCIATED PROTEIN 52 HOMOLOG"/>
    <property type="match status" value="1"/>
</dbReference>
<dbReference type="VEuPathDB" id="AmoebaDB:ACA1_074770"/>
<dbReference type="InterPro" id="IPR048361">
    <property type="entry name" value="Vps52_C"/>
</dbReference>
<dbReference type="GeneID" id="14924907"/>
<protein>
    <submittedName>
        <fullName evidence="9">Vps52 / Sac2 family protein</fullName>
    </submittedName>
</protein>
<dbReference type="InterPro" id="IPR007258">
    <property type="entry name" value="Vps52"/>
</dbReference>
<dbReference type="Pfam" id="PF20655">
    <property type="entry name" value="Vps52_C"/>
    <property type="match status" value="2"/>
</dbReference>
<proteinExistence type="inferred from homology"/>